<sequence length="674" mass="73785">MLQTQEDASTLTSSKELLDLLEQYQSSVAPSTPQDDTTTREIEAYSNLEAHLGRLSQLLARDASQRHALVASGALTCILESLSAFFPFFQSMQDARPRPVAHDQQDLLDGQHDVSTEGEHRDSYQRACQVATLYLRIIRNAMAGCSDAQHLVGRRFDLVAPFLDNLTRFHTLNDPDAALLSRSAVQMLSNLITANHEVQSTMWPRIVITNTDQDKLVLKFLSSPDTATQSAAQILLINFLRTATSTEAAHVRCYELCTSAAGLQLLQSLLSTSESIMLRTSSATHDGSNQDYEPESETEGLEESLGFIYTIFALLFERGYSSILVSELAPLEEISGFESDRPVLSSAQLTLLKLLDSWLHLEQKKVAESSADGAVFDLSSAFDGIEAGRQGAGLAGLMDTFVHLSRFARTAMASGIAKDGTSPDQQPQDRRLIGVHHGLLLLLQSLLSISMTADGWSDDVQDGVAAVKFGEVSRALLSEMRGSQAFVDELVALLDQTHQYAPALSPFRPSDVETGAPDARRPLPQGHALSSTGRAAHESNHHATPSYGFDHLKRDIVRVLGSLVYAPTAATSTKDTHSQLDPSTSSSRDATLAWTRTQIRQVQDWVRDRGGLFHVLNMTVLDERNPYMREHAIFALRYLLAGNAESQNLVRSLQPAQTQPQPRDGPGGVPLPMV</sequence>
<feature type="domain" description="Ataxin-10" evidence="8">
    <location>
        <begin position="599"/>
        <end position="659"/>
    </location>
</feature>
<dbReference type="PANTHER" id="PTHR13255:SF0">
    <property type="entry name" value="ATAXIN-10"/>
    <property type="match status" value="1"/>
</dbReference>
<reference evidence="9 10" key="1">
    <citation type="submission" date="2019-05" db="EMBL/GenBank/DDBJ databases">
        <title>Sporisorium graminicola CBS 10092 draft sequencing and annotation.</title>
        <authorList>
            <person name="Solano-Gonzalez S."/>
            <person name="Caddick M.X."/>
            <person name="Darby A."/>
        </authorList>
    </citation>
    <scope>NUCLEOTIDE SEQUENCE [LARGE SCALE GENOMIC DNA]</scope>
    <source>
        <strain evidence="9 10">CBS 10092</strain>
    </source>
</reference>
<gene>
    <name evidence="9" type="ORF">EX895_001081</name>
</gene>
<dbReference type="SUPFAM" id="SSF48371">
    <property type="entry name" value="ARM repeat"/>
    <property type="match status" value="1"/>
</dbReference>
<dbReference type="PANTHER" id="PTHR13255">
    <property type="entry name" value="ATAXIN-10"/>
    <property type="match status" value="1"/>
</dbReference>
<feature type="region of interest" description="Disordered" evidence="7">
    <location>
        <begin position="652"/>
        <end position="674"/>
    </location>
</feature>
<dbReference type="GO" id="GO:0051301">
    <property type="term" value="P:cell division"/>
    <property type="evidence" value="ECO:0007669"/>
    <property type="project" value="UniProtKB-KW"/>
</dbReference>
<dbReference type="InterPro" id="IPR051374">
    <property type="entry name" value="Ataxin-10/CTR86_families"/>
</dbReference>
<comment type="similarity">
    <text evidence="1">Belongs to the ataxin-10 family.</text>
</comment>
<organism evidence="9 10">
    <name type="scientific">Sporisorium graminicola</name>
    <dbReference type="NCBI Taxonomy" id="280036"/>
    <lineage>
        <taxon>Eukaryota</taxon>
        <taxon>Fungi</taxon>
        <taxon>Dikarya</taxon>
        <taxon>Basidiomycota</taxon>
        <taxon>Ustilaginomycotina</taxon>
        <taxon>Ustilaginomycetes</taxon>
        <taxon>Ustilaginales</taxon>
        <taxon>Ustilaginaceae</taxon>
        <taxon>Sporisorium</taxon>
    </lineage>
</organism>
<dbReference type="InterPro" id="IPR016024">
    <property type="entry name" value="ARM-type_fold"/>
</dbReference>
<dbReference type="KEGG" id="sgra:EX895_001081"/>
<evidence type="ECO:0000256" key="6">
    <source>
        <dbReference type="ARBA" id="ARBA00044805"/>
    </source>
</evidence>
<dbReference type="InterPro" id="IPR019156">
    <property type="entry name" value="Ataxin-10_domain"/>
</dbReference>
<evidence type="ECO:0000313" key="10">
    <source>
        <dbReference type="Proteomes" id="UP000306050"/>
    </source>
</evidence>
<protein>
    <recommendedName>
        <fullName evidence="5">Ataxin-10 homolog</fullName>
    </recommendedName>
    <alternativeName>
        <fullName evidence="6">Copper transport protein 86</fullName>
    </alternativeName>
</protein>
<accession>A0A4U7KY49</accession>
<keyword evidence="10" id="KW-1185">Reference proteome</keyword>
<dbReference type="Gene3D" id="1.25.10.10">
    <property type="entry name" value="Leucine-rich Repeat Variant"/>
    <property type="match status" value="1"/>
</dbReference>
<feature type="region of interest" description="Disordered" evidence="7">
    <location>
        <begin position="504"/>
        <end position="546"/>
    </location>
</feature>
<comment type="function">
    <text evidence="4">May play a role in the regulation of cytokinesis.</text>
</comment>
<dbReference type="OrthoDB" id="379794at2759"/>
<dbReference type="EMBL" id="SRRM01000003">
    <property type="protein sequence ID" value="TKY89784.1"/>
    <property type="molecule type" value="Genomic_DNA"/>
</dbReference>
<dbReference type="Pfam" id="PF09759">
    <property type="entry name" value="Atx10homo_assoc"/>
    <property type="match status" value="1"/>
</dbReference>
<evidence type="ECO:0000256" key="3">
    <source>
        <dbReference type="ARBA" id="ARBA00023306"/>
    </source>
</evidence>
<evidence type="ECO:0000256" key="5">
    <source>
        <dbReference type="ARBA" id="ARBA00044801"/>
    </source>
</evidence>
<comment type="caution">
    <text evidence="9">The sequence shown here is derived from an EMBL/GenBank/DDBJ whole genome shotgun (WGS) entry which is preliminary data.</text>
</comment>
<feature type="compositionally biased region" description="Polar residues" evidence="7">
    <location>
        <begin position="652"/>
        <end position="661"/>
    </location>
</feature>
<evidence type="ECO:0000313" key="9">
    <source>
        <dbReference type="EMBL" id="TKY89784.1"/>
    </source>
</evidence>
<evidence type="ECO:0000256" key="4">
    <source>
        <dbReference type="ARBA" id="ARBA00044746"/>
    </source>
</evidence>
<name>A0A4U7KY49_9BASI</name>
<keyword evidence="2" id="KW-0132">Cell division</keyword>
<evidence type="ECO:0000256" key="7">
    <source>
        <dbReference type="SAM" id="MobiDB-lite"/>
    </source>
</evidence>
<evidence type="ECO:0000256" key="2">
    <source>
        <dbReference type="ARBA" id="ARBA00022618"/>
    </source>
</evidence>
<evidence type="ECO:0000259" key="8">
    <source>
        <dbReference type="Pfam" id="PF09759"/>
    </source>
</evidence>
<dbReference type="GeneID" id="40723976"/>
<dbReference type="AlphaFoldDB" id="A0A4U7KY49"/>
<dbReference type="InterPro" id="IPR011989">
    <property type="entry name" value="ARM-like"/>
</dbReference>
<keyword evidence="3" id="KW-0131">Cell cycle</keyword>
<feature type="region of interest" description="Disordered" evidence="7">
    <location>
        <begin position="570"/>
        <end position="589"/>
    </location>
</feature>
<dbReference type="RefSeq" id="XP_029741769.1">
    <property type="nucleotide sequence ID" value="XM_029881681.1"/>
</dbReference>
<dbReference type="Proteomes" id="UP000306050">
    <property type="component" value="Chromosome SGRAM_10"/>
</dbReference>
<proteinExistence type="inferred from homology"/>
<dbReference type="GO" id="GO:0005829">
    <property type="term" value="C:cytosol"/>
    <property type="evidence" value="ECO:0007669"/>
    <property type="project" value="TreeGrafter"/>
</dbReference>
<evidence type="ECO:0000256" key="1">
    <source>
        <dbReference type="ARBA" id="ARBA00008384"/>
    </source>
</evidence>